<dbReference type="SUPFAM" id="SSF53448">
    <property type="entry name" value="Nucleotide-diphospho-sugar transferases"/>
    <property type="match status" value="1"/>
</dbReference>
<proteinExistence type="inferred from homology"/>
<dbReference type="Proteomes" id="UP000039046">
    <property type="component" value="Unassembled WGS sequence"/>
</dbReference>
<keyword evidence="5" id="KW-0812">Transmembrane</keyword>
<dbReference type="GO" id="GO:0006487">
    <property type="term" value="P:protein N-linked glycosylation"/>
    <property type="evidence" value="ECO:0007669"/>
    <property type="project" value="TreeGrafter"/>
</dbReference>
<evidence type="ECO:0000313" key="7">
    <source>
        <dbReference type="Proteomes" id="UP000039046"/>
    </source>
</evidence>
<keyword evidence="3" id="KW-0808">Transferase</keyword>
<evidence type="ECO:0000256" key="4">
    <source>
        <dbReference type="SAM" id="MobiDB-lite"/>
    </source>
</evidence>
<feature type="transmembrane region" description="Helical" evidence="5">
    <location>
        <begin position="23"/>
        <end position="42"/>
    </location>
</feature>
<dbReference type="PANTHER" id="PTHR31306">
    <property type="entry name" value="ALPHA-1,6-MANNOSYLTRANSFERASE MNN11-RELATED"/>
    <property type="match status" value="1"/>
</dbReference>
<dbReference type="GO" id="GO:0000139">
    <property type="term" value="C:Golgi membrane"/>
    <property type="evidence" value="ECO:0007669"/>
    <property type="project" value="TreeGrafter"/>
</dbReference>
<dbReference type="STRING" id="1531966.A0A0A1T5W5"/>
<evidence type="ECO:0000256" key="1">
    <source>
        <dbReference type="ARBA" id="ARBA00005664"/>
    </source>
</evidence>
<sequence length="367" mass="42963">MLAAGQAIFAPKRSRWTFRGRDVLILTFILISILGVLELSAVPPSKWRVLGSTTYTPEQQQQPAKVPSIQSSILLKEATPEDSRIAKVSIMYGDAKPEYEQALATHKHHNRLHGYKMLIQREPMLEGYWTKPAFLMSIVLQELRKPQHERLQWLFWVDADTIILNYEMPIEAFLPPWQDNDLKDISIVVTNDFNGFNNGVFAVKVDVLAAELFAGILAFRDFEPETYLQWHDQSAMHNVLKQRKFAKHTVYVPQRWFNAYKPDEGGELKEDHVRPGDFLVHFAGVADREPVMREWLTLSEKRLPEWNVRLSATDYPAEIERFWAKFKEEKAVRDKEEEEELKRKEQDKKKQEEEDQKNKDKEEKKSQ</sequence>
<dbReference type="PANTHER" id="PTHR31306:SF8">
    <property type="entry name" value="GLYCOSYLTRANSFERASE FAMILY 34 PROTEIN"/>
    <property type="match status" value="1"/>
</dbReference>
<protein>
    <recommendedName>
        <fullName evidence="8">Galactosyl transferase GMA12/MNN10 family protein</fullName>
    </recommendedName>
</protein>
<dbReference type="OrthoDB" id="407658at2759"/>
<name>A0A0A1T5W5_9HYPO</name>
<dbReference type="Gene3D" id="3.90.550.10">
    <property type="entry name" value="Spore Coat Polysaccharide Biosynthesis Protein SpsA, Chain A"/>
    <property type="match status" value="1"/>
</dbReference>
<accession>A0A0A1T5W5</accession>
<evidence type="ECO:0000256" key="5">
    <source>
        <dbReference type="SAM" id="Phobius"/>
    </source>
</evidence>
<organism evidence="6 7">
    <name type="scientific">[Torrubiella] hemipterigena</name>
    <dbReference type="NCBI Taxonomy" id="1531966"/>
    <lineage>
        <taxon>Eukaryota</taxon>
        <taxon>Fungi</taxon>
        <taxon>Dikarya</taxon>
        <taxon>Ascomycota</taxon>
        <taxon>Pezizomycotina</taxon>
        <taxon>Sordariomycetes</taxon>
        <taxon>Hypocreomycetidae</taxon>
        <taxon>Hypocreales</taxon>
        <taxon>Clavicipitaceae</taxon>
        <taxon>Clavicipitaceae incertae sedis</taxon>
        <taxon>'Torrubiella' clade</taxon>
    </lineage>
</organism>
<dbReference type="AlphaFoldDB" id="A0A0A1T5W5"/>
<evidence type="ECO:0008006" key="8">
    <source>
        <dbReference type="Google" id="ProtNLM"/>
    </source>
</evidence>
<dbReference type="GO" id="GO:0016757">
    <property type="term" value="F:glycosyltransferase activity"/>
    <property type="evidence" value="ECO:0007669"/>
    <property type="project" value="UniProtKB-KW"/>
</dbReference>
<evidence type="ECO:0000256" key="3">
    <source>
        <dbReference type="ARBA" id="ARBA00022679"/>
    </source>
</evidence>
<keyword evidence="5" id="KW-0472">Membrane</keyword>
<gene>
    <name evidence="6" type="ORF">VHEMI05969</name>
</gene>
<evidence type="ECO:0000256" key="2">
    <source>
        <dbReference type="ARBA" id="ARBA00022676"/>
    </source>
</evidence>
<keyword evidence="2" id="KW-0328">Glycosyltransferase</keyword>
<dbReference type="InterPro" id="IPR008630">
    <property type="entry name" value="Glyco_trans_34"/>
</dbReference>
<comment type="similarity">
    <text evidence="1">Belongs to the glycosyltransferase 34 family.</text>
</comment>
<dbReference type="EMBL" id="CDHN01000003">
    <property type="protein sequence ID" value="CEJ90169.1"/>
    <property type="molecule type" value="Genomic_DNA"/>
</dbReference>
<dbReference type="Pfam" id="PF05637">
    <property type="entry name" value="Glyco_transf_34"/>
    <property type="match status" value="1"/>
</dbReference>
<dbReference type="InterPro" id="IPR029044">
    <property type="entry name" value="Nucleotide-diphossugar_trans"/>
</dbReference>
<dbReference type="HOGENOM" id="CLU_039079_0_0_1"/>
<evidence type="ECO:0000313" key="6">
    <source>
        <dbReference type="EMBL" id="CEJ90169.1"/>
    </source>
</evidence>
<feature type="region of interest" description="Disordered" evidence="4">
    <location>
        <begin position="331"/>
        <end position="367"/>
    </location>
</feature>
<keyword evidence="7" id="KW-1185">Reference proteome</keyword>
<keyword evidence="5" id="KW-1133">Transmembrane helix</keyword>
<reference evidence="6 7" key="1">
    <citation type="journal article" date="2015" name="Genome Announc.">
        <title>Draft Genome Sequence and Gene Annotation of the Entomopathogenic Fungus Verticillium hemipterigenum.</title>
        <authorList>
            <person name="Horn F."/>
            <person name="Habel A."/>
            <person name="Scharf D.H."/>
            <person name="Dworschak J."/>
            <person name="Brakhage A.A."/>
            <person name="Guthke R."/>
            <person name="Hertweck C."/>
            <person name="Linde J."/>
        </authorList>
    </citation>
    <scope>NUCLEOTIDE SEQUENCE [LARGE SCALE GENOMIC DNA]</scope>
</reference>